<accession>A0ABT1ZD56</accession>
<keyword evidence="1" id="KW-1133">Transmembrane helix</keyword>
<dbReference type="InterPro" id="IPR013784">
    <property type="entry name" value="Carb-bd-like_fold"/>
</dbReference>
<keyword evidence="1" id="KW-0812">Transmembrane</keyword>
<dbReference type="SUPFAM" id="SSF49452">
    <property type="entry name" value="Starch-binding domain-like"/>
    <property type="match status" value="1"/>
</dbReference>
<evidence type="ECO:0008006" key="4">
    <source>
        <dbReference type="Google" id="ProtNLM"/>
    </source>
</evidence>
<gene>
    <name evidence="2" type="ORF">NUH29_03555</name>
</gene>
<evidence type="ECO:0000256" key="1">
    <source>
        <dbReference type="SAM" id="Phobius"/>
    </source>
</evidence>
<proteinExistence type="predicted"/>
<dbReference type="EMBL" id="JANTHX010000004">
    <property type="protein sequence ID" value="MCS0498625.1"/>
    <property type="molecule type" value="Genomic_DNA"/>
</dbReference>
<feature type="transmembrane region" description="Helical" evidence="1">
    <location>
        <begin position="21"/>
        <end position="43"/>
    </location>
</feature>
<keyword evidence="3" id="KW-1185">Reference proteome</keyword>
<dbReference type="Proteomes" id="UP001205337">
    <property type="component" value="Unassembled WGS sequence"/>
</dbReference>
<evidence type="ECO:0000313" key="3">
    <source>
        <dbReference type="Proteomes" id="UP001205337"/>
    </source>
</evidence>
<organism evidence="2 3">
    <name type="scientific">Protaetiibacter mangrovi</name>
    <dbReference type="NCBI Taxonomy" id="2970926"/>
    <lineage>
        <taxon>Bacteria</taxon>
        <taxon>Bacillati</taxon>
        <taxon>Actinomycetota</taxon>
        <taxon>Actinomycetes</taxon>
        <taxon>Micrococcales</taxon>
        <taxon>Microbacteriaceae</taxon>
        <taxon>Protaetiibacter</taxon>
    </lineage>
</organism>
<evidence type="ECO:0000313" key="2">
    <source>
        <dbReference type="EMBL" id="MCS0498625.1"/>
    </source>
</evidence>
<sequence>MKSRSSRSLIRRAADAARSDSGVSIIEVLAATLIFLVISIGVAQATVTAVRLSGDQRHRVTALSLAAGEIDLVRSIGDPFNVFDRTITQNVDGIDYKIYRDTSWVSGTGLDIPCGAGGSGNLQYKRVNVRVTWGGQIVPIAPVSSDTILAPDGRLNDPTRGTILVSVVKADGTGASGVAVAVTPNGSGAATLDTPPDNTNAEGCTYALQVTPGDYIVGLSKSGYISSGQLTSPTSSISVTAGATVNASFTYDSAATFALTYAGGSTAARATNFETSFVNTYGVYYKSGSAATAQLFPWSSGYRAIAGHYVAPDATGAGGCSAVDPAEWQAGTVSGTSLAAGVAPDPVAAAPGGGAAMNVALATLQLKSIPVKNYITAVSVDTSAVPGEPGCAVSMTYNFDRVGTNNSNSDRTIMLPYGTWKLYSSTTSGSTSSSAAIGQSAIIPLNNVVTSGMVSGNQVTLDPRVAG</sequence>
<dbReference type="RefSeq" id="WP_258797605.1">
    <property type="nucleotide sequence ID" value="NZ_JANTHX010000004.1"/>
</dbReference>
<name>A0ABT1ZD56_9MICO</name>
<protein>
    <recommendedName>
        <fullName evidence="4">Prepilin-type N-terminal cleavage/methylation domain-containing protein</fullName>
    </recommendedName>
</protein>
<keyword evidence="1" id="KW-0472">Membrane</keyword>
<reference evidence="2 3" key="1">
    <citation type="submission" date="2022-08" db="EMBL/GenBank/DDBJ databases">
        <authorList>
            <person name="Li F."/>
        </authorList>
    </citation>
    <scope>NUCLEOTIDE SEQUENCE [LARGE SCALE GENOMIC DNA]</scope>
    <source>
        <strain evidence="2 3">10F1B-8-1</strain>
    </source>
</reference>
<comment type="caution">
    <text evidence="2">The sequence shown here is derived from an EMBL/GenBank/DDBJ whole genome shotgun (WGS) entry which is preliminary data.</text>
</comment>